<dbReference type="PANTHER" id="PTHR24359:SF1">
    <property type="entry name" value="INHIBITOR OF NUCLEAR FACTOR KAPPA-B KINASE EPSILON SUBUNIT HOMOLOG 1-RELATED"/>
    <property type="match status" value="1"/>
</dbReference>
<dbReference type="Pfam" id="PF00069">
    <property type="entry name" value="Pkinase"/>
    <property type="match status" value="1"/>
</dbReference>
<dbReference type="Proteomes" id="UP000541154">
    <property type="component" value="Unassembled WGS sequence"/>
</dbReference>
<dbReference type="InterPro" id="IPR000719">
    <property type="entry name" value="Prot_kinase_dom"/>
</dbReference>
<comment type="caution">
    <text evidence="2">The sequence shown here is derived from an EMBL/GenBank/DDBJ whole genome shotgun (WGS) entry which is preliminary data.</text>
</comment>
<proteinExistence type="predicted"/>
<dbReference type="GO" id="GO:0005524">
    <property type="term" value="F:ATP binding"/>
    <property type="evidence" value="ECO:0007669"/>
    <property type="project" value="InterPro"/>
</dbReference>
<dbReference type="InterPro" id="IPR011009">
    <property type="entry name" value="Kinase-like_dom_sf"/>
</dbReference>
<protein>
    <recommendedName>
        <fullName evidence="1">Protein kinase domain-containing protein</fullName>
    </recommendedName>
</protein>
<sequence length="335" mass="38011">MLSNTRRASQPRSGLRPPFLTIELVSKDTTNVFAVQIHPQHQSILQSTSGKLPMVAVKRFVPKDTDLFHQEREVLVALRTLHHPRVAELLATYNFRGEHFLMMPLALCDAQHFWKRTGPSPSRDISGLADAPFHIHNKGAHLSSAGIGDIPYQWACHRDIRPEHILLLADFGFSSFCRDSSNTGAISRPPGTRTYVSPETRLRREVGIKDDTWCFGCFILERLIWLYMGLSEVDQFADDRTMATPGSNLPLQDDHFFTLQYGRNSASVVAVVRSTVSEYVSRLYRNPLCTEVTIAVLNVVRDEMLVVDVDRRCDSMRLVSRFRTIEKMLSLGNNK</sequence>
<organism evidence="2 3">
    <name type="scientific">Petromyces alliaceus</name>
    <name type="common">Aspergillus alliaceus</name>
    <dbReference type="NCBI Taxonomy" id="209559"/>
    <lineage>
        <taxon>Eukaryota</taxon>
        <taxon>Fungi</taxon>
        <taxon>Dikarya</taxon>
        <taxon>Ascomycota</taxon>
        <taxon>Pezizomycotina</taxon>
        <taxon>Eurotiomycetes</taxon>
        <taxon>Eurotiomycetidae</taxon>
        <taxon>Eurotiales</taxon>
        <taxon>Aspergillaceae</taxon>
        <taxon>Aspergillus</taxon>
        <taxon>Aspergillus subgen. Circumdati</taxon>
    </lineage>
</organism>
<keyword evidence="3" id="KW-1185">Reference proteome</keyword>
<dbReference type="SUPFAM" id="SSF56112">
    <property type="entry name" value="Protein kinase-like (PK-like)"/>
    <property type="match status" value="1"/>
</dbReference>
<dbReference type="PANTHER" id="PTHR24359">
    <property type="entry name" value="SERINE/THREONINE-PROTEIN KINASE SBK1"/>
    <property type="match status" value="1"/>
</dbReference>
<gene>
    <name evidence="2" type="ORF">ETB97_010077</name>
</gene>
<feature type="domain" description="Protein kinase" evidence="1">
    <location>
        <begin position="19"/>
        <end position="329"/>
    </location>
</feature>
<evidence type="ECO:0000313" key="3">
    <source>
        <dbReference type="Proteomes" id="UP000541154"/>
    </source>
</evidence>
<accession>A0A8H6E8L5</accession>
<dbReference type="EMBL" id="SPNV01000051">
    <property type="protein sequence ID" value="KAF5863446.1"/>
    <property type="molecule type" value="Genomic_DNA"/>
</dbReference>
<dbReference type="Gene3D" id="1.10.510.10">
    <property type="entry name" value="Transferase(Phosphotransferase) domain 1"/>
    <property type="match status" value="1"/>
</dbReference>
<dbReference type="PROSITE" id="PS50011">
    <property type="entry name" value="PROTEIN_KINASE_DOM"/>
    <property type="match status" value="1"/>
</dbReference>
<evidence type="ECO:0000259" key="1">
    <source>
        <dbReference type="PROSITE" id="PS50011"/>
    </source>
</evidence>
<dbReference type="SMART" id="SM00220">
    <property type="entry name" value="S_TKc"/>
    <property type="match status" value="1"/>
</dbReference>
<dbReference type="AlphaFoldDB" id="A0A8H6E8L5"/>
<evidence type="ECO:0000313" key="2">
    <source>
        <dbReference type="EMBL" id="KAF5863446.1"/>
    </source>
</evidence>
<reference evidence="2 3" key="1">
    <citation type="submission" date="2019-04" db="EMBL/GenBank/DDBJ databases">
        <title>Aspergillus burnettii sp. nov., novel species from soil in southeast Queensland.</title>
        <authorList>
            <person name="Gilchrist C.L.M."/>
            <person name="Pitt J.I."/>
            <person name="Lange L."/>
            <person name="Lacey H.J."/>
            <person name="Vuong D."/>
            <person name="Midgley D.J."/>
            <person name="Greenfield P."/>
            <person name="Bradbury M."/>
            <person name="Lacey E."/>
            <person name="Busk P.K."/>
            <person name="Pilgaard B."/>
            <person name="Chooi Y.H."/>
            <person name="Piggott A.M."/>
        </authorList>
    </citation>
    <scope>NUCLEOTIDE SEQUENCE [LARGE SCALE GENOMIC DNA]</scope>
    <source>
        <strain evidence="2 3">FRR 5400</strain>
    </source>
</reference>
<dbReference type="GO" id="GO:0004674">
    <property type="term" value="F:protein serine/threonine kinase activity"/>
    <property type="evidence" value="ECO:0007669"/>
    <property type="project" value="TreeGrafter"/>
</dbReference>
<name>A0A8H6E8L5_PETAA</name>